<dbReference type="EMBL" id="VDMD01000041">
    <property type="protein sequence ID" value="TRM57946.1"/>
    <property type="molecule type" value="Genomic_DNA"/>
</dbReference>
<keyword evidence="2" id="KW-1185">Reference proteome</keyword>
<reference evidence="1 2" key="1">
    <citation type="journal article" date="2019" name="New Phytol.">
        <title>Comparative genomics reveals unique wood-decay strategies and fruiting body development in the Schizophyllaceae.</title>
        <authorList>
            <person name="Almasi E."/>
            <person name="Sahu N."/>
            <person name="Krizsan K."/>
            <person name="Balint B."/>
            <person name="Kovacs G.M."/>
            <person name="Kiss B."/>
            <person name="Cseklye J."/>
            <person name="Drula E."/>
            <person name="Henrissat B."/>
            <person name="Nagy I."/>
            <person name="Chovatia M."/>
            <person name="Adam C."/>
            <person name="LaButti K."/>
            <person name="Lipzen A."/>
            <person name="Riley R."/>
            <person name="Grigoriev I.V."/>
            <person name="Nagy L.G."/>
        </authorList>
    </citation>
    <scope>NUCLEOTIDE SEQUENCE [LARGE SCALE GENOMIC DNA]</scope>
    <source>
        <strain evidence="1 2">NL-1724</strain>
    </source>
</reference>
<sequence length="265" mass="29855">MTLPSKMSYGNPLISALRPTQAIVSILCEHVLAMIRSMSQSLRDTDKAKPAISLRPAVESGVSALIEYVERIALLLETFREIFGAVSTAVTTKDVALDTHLHNISGEYDVFSRRVESARLCSAATLKALDLYEHAVMKALAYDPITHFLVFYIFSPIVYHWNMAKYVSECEHALRVIPSQMNTIRYLIREDQRSIRELESALNEMRDRFKVSGLEHVRGLPDDARSQVASVITRAAGKLWGDGQTLRLHMQLAAEDREFRCWGSA</sequence>
<accession>A0A550BZM7</accession>
<evidence type="ECO:0000313" key="2">
    <source>
        <dbReference type="Proteomes" id="UP000320762"/>
    </source>
</evidence>
<dbReference type="AlphaFoldDB" id="A0A550BZM7"/>
<proteinExistence type="predicted"/>
<name>A0A550BZM7_9AGAR</name>
<dbReference type="Proteomes" id="UP000320762">
    <property type="component" value="Unassembled WGS sequence"/>
</dbReference>
<gene>
    <name evidence="1" type="ORF">BD626DRAFT_634471</name>
</gene>
<comment type="caution">
    <text evidence="1">The sequence shown here is derived from an EMBL/GenBank/DDBJ whole genome shotgun (WGS) entry which is preliminary data.</text>
</comment>
<protein>
    <submittedName>
        <fullName evidence="1">Uncharacterized protein</fullName>
    </submittedName>
</protein>
<organism evidence="1 2">
    <name type="scientific">Schizophyllum amplum</name>
    <dbReference type="NCBI Taxonomy" id="97359"/>
    <lineage>
        <taxon>Eukaryota</taxon>
        <taxon>Fungi</taxon>
        <taxon>Dikarya</taxon>
        <taxon>Basidiomycota</taxon>
        <taxon>Agaricomycotina</taxon>
        <taxon>Agaricomycetes</taxon>
        <taxon>Agaricomycetidae</taxon>
        <taxon>Agaricales</taxon>
        <taxon>Schizophyllaceae</taxon>
        <taxon>Schizophyllum</taxon>
    </lineage>
</organism>
<evidence type="ECO:0000313" key="1">
    <source>
        <dbReference type="EMBL" id="TRM57946.1"/>
    </source>
</evidence>